<reference evidence="1" key="1">
    <citation type="submission" date="2019-08" db="EMBL/GenBank/DDBJ databases">
        <authorList>
            <person name="Kucharzyk K."/>
            <person name="Murdoch R.W."/>
            <person name="Higgins S."/>
            <person name="Loffler F."/>
        </authorList>
    </citation>
    <scope>NUCLEOTIDE SEQUENCE</scope>
</reference>
<comment type="caution">
    <text evidence="1">The sequence shown here is derived from an EMBL/GenBank/DDBJ whole genome shotgun (WGS) entry which is preliminary data.</text>
</comment>
<proteinExistence type="predicted"/>
<dbReference type="AlphaFoldDB" id="A0A644V2U0"/>
<dbReference type="EMBL" id="VSSQ01000209">
    <property type="protein sequence ID" value="MPL85648.1"/>
    <property type="molecule type" value="Genomic_DNA"/>
</dbReference>
<accession>A0A644V2U0</accession>
<gene>
    <name evidence="1" type="ORF">SDC9_31620</name>
</gene>
<evidence type="ECO:0008006" key="2">
    <source>
        <dbReference type="Google" id="ProtNLM"/>
    </source>
</evidence>
<organism evidence="1">
    <name type="scientific">bioreactor metagenome</name>
    <dbReference type="NCBI Taxonomy" id="1076179"/>
    <lineage>
        <taxon>unclassified sequences</taxon>
        <taxon>metagenomes</taxon>
        <taxon>ecological metagenomes</taxon>
    </lineage>
</organism>
<sequence length="313" mass="36280">MFDTIDIMLEPPERESCGIGLSIFKDVTDLAKDKKYRTLHVRFTKDGSVIVSFSIPSVLFGSSISEYFPSSSKLLLEEVAIILHRLKITVSYDRIRVCRLDICRNIAVPRPASAYICHVAKYSAIRAETVHTSGTSTMFRWSKFRSLQFYDKLKKEVQIRDGNLLRIELRLGNSEQVRKYTQIRTLNDVFRYTREQAEKLLYQQTMRVIGINPPFFSPDLEAVWREASRIVDRGKPGYYIAFLLGMKLDLTPADYFELGTHLKSHISRDRFREEKKRLLRPISTGPMDHVFRLDVVNKLRSGSPRLEYGLSDQ</sequence>
<evidence type="ECO:0000313" key="1">
    <source>
        <dbReference type="EMBL" id="MPL85648.1"/>
    </source>
</evidence>
<protein>
    <recommendedName>
        <fullName evidence="2">Replication-associated protein G2P N-terminal domain-containing protein</fullName>
    </recommendedName>
</protein>
<name>A0A644V2U0_9ZZZZ</name>